<proteinExistence type="predicted"/>
<feature type="compositionally biased region" description="Low complexity" evidence="1">
    <location>
        <begin position="651"/>
        <end position="667"/>
    </location>
</feature>
<evidence type="ECO:0000313" key="2">
    <source>
        <dbReference type="EMBL" id="KAF5368659.1"/>
    </source>
</evidence>
<dbReference type="SUPFAM" id="SSF48452">
    <property type="entry name" value="TPR-like"/>
    <property type="match status" value="1"/>
</dbReference>
<reference evidence="2 3" key="1">
    <citation type="journal article" date="2020" name="ISME J.">
        <title>Uncovering the hidden diversity of litter-decomposition mechanisms in mushroom-forming fungi.</title>
        <authorList>
            <person name="Floudas D."/>
            <person name="Bentzer J."/>
            <person name="Ahren D."/>
            <person name="Johansson T."/>
            <person name="Persson P."/>
            <person name="Tunlid A."/>
        </authorList>
    </citation>
    <scope>NUCLEOTIDE SEQUENCE [LARGE SCALE GENOMIC DNA]</scope>
    <source>
        <strain evidence="2 3">CBS 406.79</strain>
    </source>
</reference>
<feature type="compositionally biased region" description="Low complexity" evidence="1">
    <location>
        <begin position="607"/>
        <end position="638"/>
    </location>
</feature>
<dbReference type="AlphaFoldDB" id="A0A8H5GP63"/>
<dbReference type="OrthoDB" id="2685413at2759"/>
<dbReference type="Gene3D" id="1.25.40.10">
    <property type="entry name" value="Tetratricopeptide repeat domain"/>
    <property type="match status" value="1"/>
</dbReference>
<dbReference type="EMBL" id="JAACJN010000133">
    <property type="protein sequence ID" value="KAF5368659.1"/>
    <property type="molecule type" value="Genomic_DNA"/>
</dbReference>
<comment type="caution">
    <text evidence="2">The sequence shown here is derived from an EMBL/GenBank/DDBJ whole genome shotgun (WGS) entry which is preliminary data.</text>
</comment>
<dbReference type="Proteomes" id="UP000518752">
    <property type="component" value="Unassembled WGS sequence"/>
</dbReference>
<name>A0A8H5GP63_9AGAR</name>
<accession>A0A8H5GP63</accession>
<feature type="region of interest" description="Disordered" evidence="1">
    <location>
        <begin position="603"/>
        <end position="677"/>
    </location>
</feature>
<dbReference type="InterPro" id="IPR011990">
    <property type="entry name" value="TPR-like_helical_dom_sf"/>
</dbReference>
<evidence type="ECO:0000256" key="1">
    <source>
        <dbReference type="SAM" id="MobiDB-lite"/>
    </source>
</evidence>
<feature type="region of interest" description="Disordered" evidence="1">
    <location>
        <begin position="189"/>
        <end position="209"/>
    </location>
</feature>
<protein>
    <submittedName>
        <fullName evidence="2">Uncharacterized protein</fullName>
    </submittedName>
</protein>
<organism evidence="2 3">
    <name type="scientific">Collybiopsis confluens</name>
    <dbReference type="NCBI Taxonomy" id="2823264"/>
    <lineage>
        <taxon>Eukaryota</taxon>
        <taxon>Fungi</taxon>
        <taxon>Dikarya</taxon>
        <taxon>Basidiomycota</taxon>
        <taxon>Agaricomycotina</taxon>
        <taxon>Agaricomycetes</taxon>
        <taxon>Agaricomycetidae</taxon>
        <taxon>Agaricales</taxon>
        <taxon>Marasmiineae</taxon>
        <taxon>Omphalotaceae</taxon>
        <taxon>Collybiopsis</taxon>
    </lineage>
</organism>
<feature type="compositionally biased region" description="Pro residues" evidence="1">
    <location>
        <begin position="668"/>
        <end position="677"/>
    </location>
</feature>
<keyword evidence="3" id="KW-1185">Reference proteome</keyword>
<evidence type="ECO:0000313" key="3">
    <source>
        <dbReference type="Proteomes" id="UP000518752"/>
    </source>
</evidence>
<sequence>MSVFNPKILDASIRDVSLCLSDNQKADLLLYALNSLSYEGALATCHYGSRSRTLFENAIQSCLQVTSLSPENAAKARILRARARLSSGSIFAAQEDLQAALEAEPDNPEAAALLHRRSVNVEKLLAPQPITKRLFSTEIWREIALFLPLKDLKTLLFVPNPLSRIACQLLFRRLDIHFSGFSEVPEEEVDSWRTTPPAAASTREQDSRHAQRTADILTRVITDPTFASVVRTLRIFSFRSDKDGSASFQTGMLSNALPKLVNLRYLHITAPANRTMPILQLVQVSHPRLRGLALQLPNSSIDLSSLTFQHLAHFAYETNYITNAANGDGGDVSSRSPSASSSAFGLPAFLAQNRATLRTLSIQNASSTFPSTSSISIRNLAHIEYLGQIPASATQLIPDLLTHGRQLEHINLTVLLDCALSPSFRSLSTSLPFLRHFSFSIIGNVSRRLNDRDLFPSIVDFLRDRKELKTLTLTVGGGGGEAILRSTGYDASIWGVLPTLTSLRGLTITYPKDLAPGLGAWLIPRTVVSLALDGFSSTSLREPLVFLNQLRTGIPSGLLFVALLDFPFRSPAQVLENGFPMVRLIRIGGNFWTVLNNIPGYRRRRSPSPSSTLASSLSSSRPGYFRSSSSRKSSSTTSIPAIHTPGHVLILPSSADPALSSSSAPPSLLRPPHPPSP</sequence>
<gene>
    <name evidence="2" type="ORF">D9757_010211</name>
</gene>